<reference evidence="4" key="2">
    <citation type="submission" date="2023-02" db="EMBL/GenBank/DDBJ databases">
        <authorList>
            <person name="Swenson N.G."/>
            <person name="Wegrzyn J.L."/>
            <person name="Mcevoy S.L."/>
        </authorList>
    </citation>
    <scope>NUCLEOTIDE SEQUENCE</scope>
    <source>
        <strain evidence="4">91603</strain>
        <tissue evidence="4">Leaf</tissue>
    </source>
</reference>
<feature type="region of interest" description="Disordered" evidence="2">
    <location>
        <begin position="117"/>
        <end position="155"/>
    </location>
</feature>
<keyword evidence="1" id="KW-0863">Zinc-finger</keyword>
<dbReference type="InterPro" id="IPR044303">
    <property type="entry name" value="ZAT1/4/9"/>
</dbReference>
<dbReference type="AlphaFoldDB" id="A0AAD5IPW7"/>
<feature type="region of interest" description="Disordered" evidence="2">
    <location>
        <begin position="167"/>
        <end position="190"/>
    </location>
</feature>
<dbReference type="InterPro" id="IPR036236">
    <property type="entry name" value="Znf_C2H2_sf"/>
</dbReference>
<evidence type="ECO:0000313" key="4">
    <source>
        <dbReference type="EMBL" id="KAI9173562.1"/>
    </source>
</evidence>
<gene>
    <name evidence="4" type="ORF">LWI28_003158</name>
</gene>
<sequence>MEKHKCKLCPRTFSNGRALGGHMKAHLAALPLPPKTTTQQQQQQHIVGGDSTESASSTSSSSGEEQERHGEKSREQLIAAAAAAAEDKANLAYGLRNNPKKSFRFADPEFSFAIDSGSVVQDRESETESKNPTRRRSKRSRKLFVAQQDHHQKQNLEEIIINQPKLKKPSCVDSPPTEPEPVSSVSDTSPEEDLAMCLMMLSRDAWMRNGDEEEEAEDRQLNGFKEKEKPVEMLEESEEIKLKNIKIRGKNHHRCEKCRKVFRSYRALNGHKKVCETAQTRNAGKKLVVAVAAAVEKIFECPFCFKVFGSGQALGGHKRSHLLASSSTTPASANPIKFDNSLIDLNLPAPLEEDDFSVVSDA</sequence>
<dbReference type="EMBL" id="JAJSOW010000103">
    <property type="protein sequence ID" value="KAI9173562.1"/>
    <property type="molecule type" value="Genomic_DNA"/>
</dbReference>
<dbReference type="PANTHER" id="PTHR46326:SF8">
    <property type="entry name" value="C2H2-LIKE ZINC FINGER PROTEIN"/>
    <property type="match status" value="1"/>
</dbReference>
<reference evidence="4" key="1">
    <citation type="journal article" date="2022" name="Plant J.">
        <title>Strategies of tolerance reflected in two North American maple genomes.</title>
        <authorList>
            <person name="McEvoy S.L."/>
            <person name="Sezen U.U."/>
            <person name="Trouern-Trend A."/>
            <person name="McMahon S.M."/>
            <person name="Schaberg P.G."/>
            <person name="Yang J."/>
            <person name="Wegrzyn J.L."/>
            <person name="Swenson N.G."/>
        </authorList>
    </citation>
    <scope>NUCLEOTIDE SEQUENCE</scope>
    <source>
        <strain evidence="4">91603</strain>
    </source>
</reference>
<name>A0AAD5IPW7_ACENE</name>
<accession>A0AAD5IPW7</accession>
<keyword evidence="1" id="KW-0862">Zinc</keyword>
<feature type="compositionally biased region" description="Basic residues" evidence="2">
    <location>
        <begin position="132"/>
        <end position="142"/>
    </location>
</feature>
<keyword evidence="5" id="KW-1185">Reference proteome</keyword>
<comment type="caution">
    <text evidence="4">The sequence shown here is derived from an EMBL/GenBank/DDBJ whole genome shotgun (WGS) entry which is preliminary data.</text>
</comment>
<feature type="domain" description="C2H2-type" evidence="3">
    <location>
        <begin position="299"/>
        <end position="321"/>
    </location>
</feature>
<evidence type="ECO:0000256" key="1">
    <source>
        <dbReference type="PROSITE-ProRule" id="PRU00042"/>
    </source>
</evidence>
<keyword evidence="1" id="KW-0479">Metal-binding</keyword>
<dbReference type="GO" id="GO:0006355">
    <property type="term" value="P:regulation of DNA-templated transcription"/>
    <property type="evidence" value="ECO:0007669"/>
    <property type="project" value="InterPro"/>
</dbReference>
<evidence type="ECO:0000313" key="5">
    <source>
        <dbReference type="Proteomes" id="UP001064489"/>
    </source>
</evidence>
<feature type="domain" description="C2H2-type" evidence="3">
    <location>
        <begin position="4"/>
        <end position="31"/>
    </location>
</feature>
<dbReference type="PROSITE" id="PS00028">
    <property type="entry name" value="ZINC_FINGER_C2H2_1"/>
    <property type="match status" value="2"/>
</dbReference>
<feature type="compositionally biased region" description="Low complexity" evidence="2">
    <location>
        <begin position="35"/>
        <end position="63"/>
    </location>
</feature>
<feature type="compositionally biased region" description="Basic and acidic residues" evidence="2">
    <location>
        <begin position="65"/>
        <end position="75"/>
    </location>
</feature>
<dbReference type="SMART" id="SM00355">
    <property type="entry name" value="ZnF_C2H2"/>
    <property type="match status" value="3"/>
</dbReference>
<dbReference type="Gene3D" id="3.30.160.60">
    <property type="entry name" value="Classic Zinc Finger"/>
    <property type="match status" value="1"/>
</dbReference>
<evidence type="ECO:0000259" key="3">
    <source>
        <dbReference type="PROSITE" id="PS50157"/>
    </source>
</evidence>
<dbReference type="Pfam" id="PF13912">
    <property type="entry name" value="zf-C2H2_6"/>
    <property type="match status" value="3"/>
</dbReference>
<feature type="domain" description="C2H2-type" evidence="3">
    <location>
        <begin position="253"/>
        <end position="281"/>
    </location>
</feature>
<dbReference type="Proteomes" id="UP001064489">
    <property type="component" value="Chromosome 8"/>
</dbReference>
<organism evidence="4 5">
    <name type="scientific">Acer negundo</name>
    <name type="common">Box elder</name>
    <dbReference type="NCBI Taxonomy" id="4023"/>
    <lineage>
        <taxon>Eukaryota</taxon>
        <taxon>Viridiplantae</taxon>
        <taxon>Streptophyta</taxon>
        <taxon>Embryophyta</taxon>
        <taxon>Tracheophyta</taxon>
        <taxon>Spermatophyta</taxon>
        <taxon>Magnoliopsida</taxon>
        <taxon>eudicotyledons</taxon>
        <taxon>Gunneridae</taxon>
        <taxon>Pentapetalae</taxon>
        <taxon>rosids</taxon>
        <taxon>malvids</taxon>
        <taxon>Sapindales</taxon>
        <taxon>Sapindaceae</taxon>
        <taxon>Hippocastanoideae</taxon>
        <taxon>Acereae</taxon>
        <taxon>Acer</taxon>
    </lineage>
</organism>
<dbReference type="InterPro" id="IPR013087">
    <property type="entry name" value="Znf_C2H2_type"/>
</dbReference>
<proteinExistence type="predicted"/>
<feature type="compositionally biased region" description="Basic and acidic residues" evidence="2">
    <location>
        <begin position="121"/>
        <end position="131"/>
    </location>
</feature>
<dbReference type="GO" id="GO:0008270">
    <property type="term" value="F:zinc ion binding"/>
    <property type="evidence" value="ECO:0007669"/>
    <property type="project" value="UniProtKB-KW"/>
</dbReference>
<feature type="region of interest" description="Disordered" evidence="2">
    <location>
        <begin position="35"/>
        <end position="75"/>
    </location>
</feature>
<dbReference type="PROSITE" id="PS50157">
    <property type="entry name" value="ZINC_FINGER_C2H2_2"/>
    <property type="match status" value="3"/>
</dbReference>
<protein>
    <recommendedName>
        <fullName evidence="3">C2H2-type domain-containing protein</fullName>
    </recommendedName>
</protein>
<evidence type="ECO:0000256" key="2">
    <source>
        <dbReference type="SAM" id="MobiDB-lite"/>
    </source>
</evidence>
<dbReference type="PANTHER" id="PTHR46326">
    <property type="entry name" value="ZINC FINGER PROTEIN ZAT1-RELATED"/>
    <property type="match status" value="1"/>
</dbReference>
<dbReference type="SUPFAM" id="SSF57667">
    <property type="entry name" value="beta-beta-alpha zinc fingers"/>
    <property type="match status" value="2"/>
</dbReference>